<sequence length="163" mass="18532">MSMHNWPESIKLESVACNACDKWTHSKWTHRNCIGMSKTEFSKSEDTWTCPSFSKPNNSSTKEYFILNGDNSKHSKLDISNPSVNGRQNCTKDPHGGVMIAAKKSLQLGYIIKSKDIELITGTINLEENKKMLVGAFYRPPDNTDDTYLNQMTNEINTIRMKH</sequence>
<keyword evidence="2" id="KW-1185">Reference proteome</keyword>
<organism evidence="1 2">
    <name type="scientific">Mytilus coruscus</name>
    <name type="common">Sea mussel</name>
    <dbReference type="NCBI Taxonomy" id="42192"/>
    <lineage>
        <taxon>Eukaryota</taxon>
        <taxon>Metazoa</taxon>
        <taxon>Spiralia</taxon>
        <taxon>Lophotrochozoa</taxon>
        <taxon>Mollusca</taxon>
        <taxon>Bivalvia</taxon>
        <taxon>Autobranchia</taxon>
        <taxon>Pteriomorphia</taxon>
        <taxon>Mytilida</taxon>
        <taxon>Mytiloidea</taxon>
        <taxon>Mytilidae</taxon>
        <taxon>Mytilinae</taxon>
        <taxon>Mytilus</taxon>
    </lineage>
</organism>
<dbReference type="EMBL" id="CACVKT020008736">
    <property type="protein sequence ID" value="CAC5417359.1"/>
    <property type="molecule type" value="Genomic_DNA"/>
</dbReference>
<evidence type="ECO:0000313" key="1">
    <source>
        <dbReference type="EMBL" id="CAC5417359.1"/>
    </source>
</evidence>
<dbReference type="AlphaFoldDB" id="A0A6J8E978"/>
<name>A0A6J8E978_MYTCO</name>
<reference evidence="1 2" key="1">
    <citation type="submission" date="2020-06" db="EMBL/GenBank/DDBJ databases">
        <authorList>
            <person name="Li R."/>
            <person name="Bekaert M."/>
        </authorList>
    </citation>
    <scope>NUCLEOTIDE SEQUENCE [LARGE SCALE GENOMIC DNA]</scope>
    <source>
        <strain evidence="2">wild</strain>
    </source>
</reference>
<dbReference type="OrthoDB" id="6783994at2759"/>
<protein>
    <submittedName>
        <fullName evidence="1">Uncharacterized protein</fullName>
    </submittedName>
</protein>
<dbReference type="Proteomes" id="UP000507470">
    <property type="component" value="Unassembled WGS sequence"/>
</dbReference>
<accession>A0A6J8E978</accession>
<gene>
    <name evidence="1" type="ORF">MCOR_49869</name>
</gene>
<evidence type="ECO:0000313" key="2">
    <source>
        <dbReference type="Proteomes" id="UP000507470"/>
    </source>
</evidence>
<proteinExistence type="predicted"/>